<name>A0A835N1B6_9ROSI</name>
<comment type="caution">
    <text evidence="1">The sequence shown here is derived from an EMBL/GenBank/DDBJ whole genome shotgun (WGS) entry which is preliminary data.</text>
</comment>
<dbReference type="AlphaFoldDB" id="A0A835N1B6"/>
<evidence type="ECO:0000313" key="2">
    <source>
        <dbReference type="Proteomes" id="UP000657918"/>
    </source>
</evidence>
<dbReference type="Proteomes" id="UP000657918">
    <property type="component" value="Unassembled WGS sequence"/>
</dbReference>
<protein>
    <submittedName>
        <fullName evidence="1">Uncharacterized protein</fullName>
    </submittedName>
</protein>
<dbReference type="EMBL" id="JADGMS010000006">
    <property type="protein sequence ID" value="KAF9681276.1"/>
    <property type="molecule type" value="Genomic_DNA"/>
</dbReference>
<reference evidence="1 2" key="1">
    <citation type="submission" date="2020-10" db="EMBL/GenBank/DDBJ databases">
        <title>Plant Genome Project.</title>
        <authorList>
            <person name="Zhang R.-G."/>
        </authorList>
    </citation>
    <scope>NUCLEOTIDE SEQUENCE [LARGE SCALE GENOMIC DNA]</scope>
    <source>
        <strain evidence="1">FAFU-HL-1</strain>
        <tissue evidence="1">Leaf</tissue>
    </source>
</reference>
<evidence type="ECO:0000313" key="1">
    <source>
        <dbReference type="EMBL" id="KAF9681276.1"/>
    </source>
</evidence>
<dbReference type="PANTHER" id="PTHR33168">
    <property type="entry name" value="STRESS INDUCED PROTEIN-RELATED"/>
    <property type="match status" value="1"/>
</dbReference>
<gene>
    <name evidence="1" type="ORF">SADUNF_Sadunf06G0208900</name>
</gene>
<accession>A0A835N1B6</accession>
<dbReference type="OrthoDB" id="657187at2759"/>
<organism evidence="1 2">
    <name type="scientific">Salix dunnii</name>
    <dbReference type="NCBI Taxonomy" id="1413687"/>
    <lineage>
        <taxon>Eukaryota</taxon>
        <taxon>Viridiplantae</taxon>
        <taxon>Streptophyta</taxon>
        <taxon>Embryophyta</taxon>
        <taxon>Tracheophyta</taxon>
        <taxon>Spermatophyta</taxon>
        <taxon>Magnoliopsida</taxon>
        <taxon>eudicotyledons</taxon>
        <taxon>Gunneridae</taxon>
        <taxon>Pentapetalae</taxon>
        <taxon>rosids</taxon>
        <taxon>fabids</taxon>
        <taxon>Malpighiales</taxon>
        <taxon>Salicaceae</taxon>
        <taxon>Saliceae</taxon>
        <taxon>Salix</taxon>
    </lineage>
</organism>
<keyword evidence="2" id="KW-1185">Reference proteome</keyword>
<proteinExistence type="predicted"/>
<sequence length="211" mass="24325">MAMPMIHECSDCPASLKVKLKSYLCCFSNSEIIHQHQMLDQEGNTSRKMQPQTPRSPCAWLKSTTHDLEIMDKCRELTGKIGKNWKRHCSEDFRYDPRSYSLNFEDDLNREDELPLNHNFRARFPPTPERLEVVPPRESRVKLPAAIPIVVMIMISDVDGSSHCISLLMSAAMSGISNLRTWEWRNATEKLDLAFLKEPDLPGNRKQKPRS</sequence>